<comment type="function">
    <text evidence="4">Involved in the biosynthesis of the chorismate, which leads to the biosynthesis of aromatic amino acids. Catalyzes the reversible NADPH linked reduction of 3-dehydroshikimate (DHSA) to yield shikimate (SA).</text>
</comment>
<feature type="binding site" evidence="4">
    <location>
        <begin position="135"/>
        <end position="139"/>
    </location>
    <ligand>
        <name>NADP(+)</name>
        <dbReference type="ChEBI" id="CHEBI:58349"/>
    </ligand>
</feature>
<gene>
    <name evidence="4" type="primary">aroE</name>
    <name evidence="7" type="ORF">GB927_033390</name>
</gene>
<accession>A0ABT1RIY7</accession>
<keyword evidence="4" id="KW-0028">Amino-acid biosynthesis</keyword>
<dbReference type="Pfam" id="PF18317">
    <property type="entry name" value="SDH_C"/>
    <property type="match status" value="1"/>
</dbReference>
<dbReference type="InterPro" id="IPR036291">
    <property type="entry name" value="NAD(P)-bd_dom_sf"/>
</dbReference>
<feature type="binding site" evidence="4">
    <location>
        <position position="111"/>
    </location>
    <ligand>
        <name>shikimate</name>
        <dbReference type="ChEBI" id="CHEBI:36208"/>
    </ligand>
</feature>
<dbReference type="PANTHER" id="PTHR21089:SF1">
    <property type="entry name" value="BIFUNCTIONAL 3-DEHYDROQUINATE DEHYDRATASE_SHIKIMATE DEHYDROGENASE, CHLOROPLASTIC"/>
    <property type="match status" value="1"/>
</dbReference>
<sequence>MSQPREIRVGLIGTGIGQSKSPMLHETEAASQGLELSYELIGLDARGLAPSALPTLLAEAEAAGFDGINITHPCKQRVIPLLDDLSEDARQLGAVNTVVFREGRRTGHNTDWSGFMESFRRGLPDAAIDTVLQLGAGGAGAAVAHAALRMGVDRLLLSDVNVPQAKALAQSLNRRADRDFAIVTTDLAEAAAKADGLINATPIGMDAHPGLPLDPTLLANQHWVADIVYFPIETALLSLARSRGCRVLDGGGMAVFQAAGAFRLFTGREPDVERMLATFRAALAAEVP</sequence>
<reference evidence="7" key="1">
    <citation type="submission" date="2021-07" db="EMBL/GenBank/DDBJ databases">
        <title>Shinella sp. nov., a novel member of the genus Shinella from water.</title>
        <authorList>
            <person name="Deng Y."/>
        </authorList>
    </citation>
    <scope>NUCLEOTIDE SEQUENCE</scope>
    <source>
        <strain evidence="7">CPCC 100929</strain>
    </source>
</reference>
<feature type="binding site" evidence="4">
    <location>
        <position position="71"/>
    </location>
    <ligand>
        <name>shikimate</name>
        <dbReference type="ChEBI" id="CHEBI:36208"/>
    </ligand>
</feature>
<feature type="binding site" evidence="4">
    <location>
        <position position="250"/>
    </location>
    <ligand>
        <name>NADP(+)</name>
        <dbReference type="ChEBI" id="CHEBI:58349"/>
    </ligand>
</feature>
<comment type="caution">
    <text evidence="7">The sequence shown here is derived from an EMBL/GenBank/DDBJ whole genome shotgun (WGS) entry which is preliminary data.</text>
</comment>
<feature type="binding site" evidence="4">
    <location>
        <position position="96"/>
    </location>
    <ligand>
        <name>shikimate</name>
        <dbReference type="ChEBI" id="CHEBI:36208"/>
    </ligand>
</feature>
<evidence type="ECO:0000259" key="6">
    <source>
        <dbReference type="Pfam" id="PF18317"/>
    </source>
</evidence>
<dbReference type="HAMAP" id="MF_00222">
    <property type="entry name" value="Shikimate_DH_AroE"/>
    <property type="match status" value="1"/>
</dbReference>
<feature type="binding site" evidence="4">
    <location>
        <position position="227"/>
    </location>
    <ligand>
        <name>NADP(+)</name>
        <dbReference type="ChEBI" id="CHEBI:58349"/>
    </ligand>
</feature>
<keyword evidence="3 4" id="KW-0057">Aromatic amino acid biosynthesis</keyword>
<comment type="caution">
    <text evidence="4">Lacks conserved residue(s) required for the propagation of feature annotation.</text>
</comment>
<evidence type="ECO:0000259" key="5">
    <source>
        <dbReference type="Pfam" id="PF08501"/>
    </source>
</evidence>
<dbReference type="Pfam" id="PF08501">
    <property type="entry name" value="Shikimate_dh_N"/>
    <property type="match status" value="1"/>
</dbReference>
<dbReference type="Proteomes" id="UP000996601">
    <property type="component" value="Unassembled WGS sequence"/>
</dbReference>
<organism evidence="7 8">
    <name type="scientific">Shinella lacus</name>
    <dbReference type="NCBI Taxonomy" id="2654216"/>
    <lineage>
        <taxon>Bacteria</taxon>
        <taxon>Pseudomonadati</taxon>
        <taxon>Pseudomonadota</taxon>
        <taxon>Alphaproteobacteria</taxon>
        <taxon>Hyphomicrobiales</taxon>
        <taxon>Rhizobiaceae</taxon>
        <taxon>Shinella</taxon>
    </lineage>
</organism>
<evidence type="ECO:0000256" key="3">
    <source>
        <dbReference type="ARBA" id="ARBA00023141"/>
    </source>
</evidence>
<dbReference type="Gene3D" id="3.40.50.10860">
    <property type="entry name" value="Leucine Dehydrogenase, chain A, domain 1"/>
    <property type="match status" value="1"/>
</dbReference>
<keyword evidence="4" id="KW-0521">NADP</keyword>
<feature type="active site" description="Proton acceptor" evidence="4">
    <location>
        <position position="75"/>
    </location>
</feature>
<keyword evidence="2 4" id="KW-0560">Oxidoreductase</keyword>
<dbReference type="RefSeq" id="WP_256121475.1">
    <property type="nucleotide sequence ID" value="NZ_WHSB02000028.1"/>
</dbReference>
<feature type="binding site" evidence="4">
    <location>
        <begin position="19"/>
        <end position="21"/>
    </location>
    <ligand>
        <name>shikimate</name>
        <dbReference type="ChEBI" id="CHEBI:36208"/>
    </ligand>
</feature>
<evidence type="ECO:0000256" key="1">
    <source>
        <dbReference type="ARBA" id="ARBA00004871"/>
    </source>
</evidence>
<dbReference type="PANTHER" id="PTHR21089">
    <property type="entry name" value="SHIKIMATE DEHYDROGENASE"/>
    <property type="match status" value="1"/>
</dbReference>
<dbReference type="EC" id="1.1.1.25" evidence="4"/>
<comment type="pathway">
    <text evidence="1 4">Metabolic intermediate biosynthesis; chorismate biosynthesis; chorismate from D-erythrose 4-phosphate and phosphoenolpyruvate: step 4/7.</text>
</comment>
<dbReference type="InterPro" id="IPR013708">
    <property type="entry name" value="Shikimate_DH-bd_N"/>
</dbReference>
<dbReference type="EMBL" id="WHSB02000028">
    <property type="protein sequence ID" value="MCQ4634961.1"/>
    <property type="molecule type" value="Genomic_DNA"/>
</dbReference>
<feature type="domain" description="SDH C-terminal" evidence="6">
    <location>
        <begin position="252"/>
        <end position="277"/>
    </location>
</feature>
<evidence type="ECO:0000313" key="7">
    <source>
        <dbReference type="EMBL" id="MCQ4634961.1"/>
    </source>
</evidence>
<comment type="similarity">
    <text evidence="4">Belongs to the shikimate dehydrogenase family.</text>
</comment>
<protein>
    <recommendedName>
        <fullName evidence="4">Shikimate dehydrogenase (NADP(+))</fullName>
        <shortName evidence="4">SDH</shortName>
        <ecNumber evidence="4">1.1.1.25</ecNumber>
    </recommendedName>
</protein>
<evidence type="ECO:0000256" key="2">
    <source>
        <dbReference type="ARBA" id="ARBA00023002"/>
    </source>
</evidence>
<proteinExistence type="inferred from homology"/>
<feature type="domain" description="Shikimate dehydrogenase substrate binding N-terminal" evidence="5">
    <location>
        <begin position="11"/>
        <end position="98"/>
    </location>
</feature>
<feature type="binding site" evidence="4">
    <location>
        <position position="87"/>
    </location>
    <ligand>
        <name>NADP(+)</name>
        <dbReference type="ChEBI" id="CHEBI:58349"/>
    </ligand>
</feature>
<dbReference type="InterPro" id="IPR046346">
    <property type="entry name" value="Aminoacid_DH-like_N_sf"/>
</dbReference>
<keyword evidence="8" id="KW-1185">Reference proteome</keyword>
<dbReference type="Gene3D" id="3.40.50.720">
    <property type="entry name" value="NAD(P)-binding Rossmann-like Domain"/>
    <property type="match status" value="1"/>
</dbReference>
<feature type="binding site" evidence="4">
    <location>
        <position position="229"/>
    </location>
    <ligand>
        <name>shikimate</name>
        <dbReference type="ChEBI" id="CHEBI:36208"/>
    </ligand>
</feature>
<dbReference type="InterPro" id="IPR041121">
    <property type="entry name" value="SDH_C"/>
</dbReference>
<dbReference type="SUPFAM" id="SSF53223">
    <property type="entry name" value="Aminoacid dehydrogenase-like, N-terminal domain"/>
    <property type="match status" value="1"/>
</dbReference>
<comment type="catalytic activity">
    <reaction evidence="4">
        <text>shikimate + NADP(+) = 3-dehydroshikimate + NADPH + H(+)</text>
        <dbReference type="Rhea" id="RHEA:17737"/>
        <dbReference type="ChEBI" id="CHEBI:15378"/>
        <dbReference type="ChEBI" id="CHEBI:16630"/>
        <dbReference type="ChEBI" id="CHEBI:36208"/>
        <dbReference type="ChEBI" id="CHEBI:57783"/>
        <dbReference type="ChEBI" id="CHEBI:58349"/>
        <dbReference type="EC" id="1.1.1.25"/>
    </reaction>
</comment>
<evidence type="ECO:0000256" key="4">
    <source>
        <dbReference type="HAMAP-Rule" id="MF_00222"/>
    </source>
</evidence>
<evidence type="ECO:0000313" key="8">
    <source>
        <dbReference type="Proteomes" id="UP000996601"/>
    </source>
</evidence>
<dbReference type="CDD" id="cd01065">
    <property type="entry name" value="NAD_bind_Shikimate_DH"/>
    <property type="match status" value="1"/>
</dbReference>
<dbReference type="InterPro" id="IPR022893">
    <property type="entry name" value="Shikimate_DH_fam"/>
</dbReference>
<dbReference type="SUPFAM" id="SSF51735">
    <property type="entry name" value="NAD(P)-binding Rossmann-fold domains"/>
    <property type="match status" value="1"/>
</dbReference>
<feature type="binding site" evidence="4">
    <location>
        <position position="257"/>
    </location>
    <ligand>
        <name>shikimate</name>
        <dbReference type="ChEBI" id="CHEBI:36208"/>
    </ligand>
</feature>
<comment type="subunit">
    <text evidence="4">Homodimer.</text>
</comment>
<dbReference type="NCBIfam" id="NF009201">
    <property type="entry name" value="PRK12549.1"/>
    <property type="match status" value="1"/>
</dbReference>
<name>A0ABT1RIY7_9HYPH</name>